<protein>
    <submittedName>
        <fullName evidence="2">N-acetyltransferase GCN5</fullName>
    </submittedName>
</protein>
<comment type="caution">
    <text evidence="2">The sequence shown here is derived from an EMBL/GenBank/DDBJ whole genome shotgun (WGS) entry which is preliminary data.</text>
</comment>
<organism evidence="2 3">
    <name type="scientific">Yersinia mollaretii</name>
    <dbReference type="NCBI Taxonomy" id="33060"/>
    <lineage>
        <taxon>Bacteria</taxon>
        <taxon>Pseudomonadati</taxon>
        <taxon>Pseudomonadota</taxon>
        <taxon>Gammaproteobacteria</taxon>
        <taxon>Enterobacterales</taxon>
        <taxon>Yersiniaceae</taxon>
        <taxon>Yersinia</taxon>
    </lineage>
</organism>
<name>A0AA36LPA7_YERMO</name>
<gene>
    <name evidence="2" type="ORF">ERS008502_03326</name>
</gene>
<dbReference type="EMBL" id="CQBM01000010">
    <property type="protein sequence ID" value="CNI46023.1"/>
    <property type="molecule type" value="Genomic_DNA"/>
</dbReference>
<dbReference type="Proteomes" id="UP000040841">
    <property type="component" value="Unassembled WGS sequence"/>
</dbReference>
<sequence length="782" mass="87505">MRNKSILLSLLIYSSSTEIALAEGNSTRNLIDRIHHDMAVRSAMTSPVCFYYENYFQGEKFCLRPPEVIDFTRENNLQIHANKIKSISIPKSSQITVYQGEHFFTLTDNILQEAWQKMIAVDEVTEIFTTDKKPLNCDTNCIITQKMVIPLSRIFSYYTPDSQYQEKSVLLSFETYINTFNIGINNLLDITIDDGLVLIQPPNSQQIEFALHKDATHISFLLSWFEKELVLSYVETAGGELLHSSPIVSMSLGPDINQEEIELFIFNSDDRQPLTLHKVLMASHSEPHRTKRGTAGIVGCFLSGPLALYNLVIQGRCNQVESAWRHIKAIFAGHDSSDRVVAGTGEPLKPKPVVISALQEQGTPTLTLTHLNTQLHRQSLTLPAVSRYCQTSLDNILSTRYPRQVTYSCSTWLSAVLTDFTLLFGNSLRTWSTEYLIQTINGILDRRAIDNDNEAIDAFIHSPVAGNRLIQTITDVAEEQGRSALIDSITQTFTYAEQNYAQYAISSSSQGASQLPDSSQGASNFPSNEGYDSYDSFDENDHYDSCDSEDGSGSDIASPQQAQQYPLGSYQMPISSYVHQDILPRVLRNGEWIVPQERFDIEVIQGPYTQNRQSLYALLEAVAQWENTYFEKPVQCNRRGLFPTDMDTNRYAGRVTSRLIKNYAQYQHHNQIIVVVRFNQQIVSTSIAYTYFVDGSADRINGVIGATITNPAYVLTPQTEGAIRGAGSAALHAAIQHLQASGVLELEAEVISTPSAVIKKRIGFVFVPNKYGMSLPTPSPTR</sequence>
<accession>A0AA36LPA7</accession>
<reference evidence="2 3" key="1">
    <citation type="submission" date="2015-03" db="EMBL/GenBank/DDBJ databases">
        <authorList>
            <consortium name="Pathogen Informatics"/>
            <person name="Murphy D."/>
        </authorList>
    </citation>
    <scope>NUCLEOTIDE SEQUENCE [LARGE SCALE GENOMIC DNA]</scope>
    <source>
        <strain evidence="2 3">FE82747</strain>
    </source>
</reference>
<dbReference type="SUPFAM" id="SSF49695">
    <property type="entry name" value="gamma-Crystallin-like"/>
    <property type="match status" value="1"/>
</dbReference>
<feature type="compositionally biased region" description="Polar residues" evidence="1">
    <location>
        <begin position="511"/>
        <end position="527"/>
    </location>
</feature>
<proteinExistence type="predicted"/>
<evidence type="ECO:0000256" key="1">
    <source>
        <dbReference type="SAM" id="MobiDB-lite"/>
    </source>
</evidence>
<feature type="region of interest" description="Disordered" evidence="1">
    <location>
        <begin position="511"/>
        <end position="559"/>
    </location>
</feature>
<dbReference type="Gene3D" id="2.60.20.10">
    <property type="entry name" value="Crystallins"/>
    <property type="match status" value="1"/>
</dbReference>
<dbReference type="InterPro" id="IPR011024">
    <property type="entry name" value="G_crystallin-like"/>
</dbReference>
<dbReference type="AlphaFoldDB" id="A0AA36LPA7"/>
<evidence type="ECO:0000313" key="2">
    <source>
        <dbReference type="EMBL" id="CNI46023.1"/>
    </source>
</evidence>
<evidence type="ECO:0000313" key="3">
    <source>
        <dbReference type="Proteomes" id="UP000040841"/>
    </source>
</evidence>